<dbReference type="AlphaFoldDB" id="A0A917FJ71"/>
<accession>A0A917FJ71</accession>
<name>A0A917FJ71_9BACL</name>
<keyword evidence="2" id="KW-1185">Reference proteome</keyword>
<gene>
    <name evidence="1" type="ORF">GCM10010912_30020</name>
</gene>
<dbReference type="EMBL" id="BMKR01000011">
    <property type="protein sequence ID" value="GGF82908.1"/>
    <property type="molecule type" value="Genomic_DNA"/>
</dbReference>
<dbReference type="Proteomes" id="UP000637643">
    <property type="component" value="Unassembled WGS sequence"/>
</dbReference>
<proteinExistence type="predicted"/>
<sequence length="146" mass="16531">MEGALELIELHLKNKRISEFQAKLLRTYVACDGDVRKTASLLESSYDSVYTVLSRLKGSGVLEKGGQNRPYIIRDGSAHEQAERAANRRKPGLLQELIITDQEREWMLKNYPSYKHRRGAAAAAMGCNRWRVCQLAIALKLDKKNA</sequence>
<organism evidence="1 2">
    <name type="scientific">Paenibacillus albidus</name>
    <dbReference type="NCBI Taxonomy" id="2041023"/>
    <lineage>
        <taxon>Bacteria</taxon>
        <taxon>Bacillati</taxon>
        <taxon>Bacillota</taxon>
        <taxon>Bacilli</taxon>
        <taxon>Bacillales</taxon>
        <taxon>Paenibacillaceae</taxon>
        <taxon>Paenibacillus</taxon>
    </lineage>
</organism>
<reference evidence="1" key="2">
    <citation type="submission" date="2020-09" db="EMBL/GenBank/DDBJ databases">
        <authorList>
            <person name="Sun Q."/>
            <person name="Zhou Y."/>
        </authorList>
    </citation>
    <scope>NUCLEOTIDE SEQUENCE</scope>
    <source>
        <strain evidence="1">CGMCC 1.16134</strain>
    </source>
</reference>
<reference evidence="1" key="1">
    <citation type="journal article" date="2014" name="Int. J. Syst. Evol. Microbiol.">
        <title>Complete genome sequence of Corynebacterium casei LMG S-19264T (=DSM 44701T), isolated from a smear-ripened cheese.</title>
        <authorList>
            <consortium name="US DOE Joint Genome Institute (JGI-PGF)"/>
            <person name="Walter F."/>
            <person name="Albersmeier A."/>
            <person name="Kalinowski J."/>
            <person name="Ruckert C."/>
        </authorList>
    </citation>
    <scope>NUCLEOTIDE SEQUENCE</scope>
    <source>
        <strain evidence="1">CGMCC 1.16134</strain>
    </source>
</reference>
<evidence type="ECO:0000313" key="2">
    <source>
        <dbReference type="Proteomes" id="UP000637643"/>
    </source>
</evidence>
<evidence type="ECO:0000313" key="1">
    <source>
        <dbReference type="EMBL" id="GGF82908.1"/>
    </source>
</evidence>
<comment type="caution">
    <text evidence="1">The sequence shown here is derived from an EMBL/GenBank/DDBJ whole genome shotgun (WGS) entry which is preliminary data.</text>
</comment>
<protein>
    <submittedName>
        <fullName evidence="1">Uncharacterized protein</fullName>
    </submittedName>
</protein>